<dbReference type="Proteomes" id="UP000236151">
    <property type="component" value="Unassembled WGS sequence"/>
</dbReference>
<evidence type="ECO:0000256" key="3">
    <source>
        <dbReference type="ARBA" id="ARBA00023125"/>
    </source>
</evidence>
<keyword evidence="3" id="KW-0238">DNA-binding</keyword>
<gene>
    <name evidence="4" type="ORF">CDQ84_11480</name>
</gene>
<dbReference type="AlphaFoldDB" id="A0A2K2FCM2"/>
<name>A0A2K2FCM2_9CLOT</name>
<dbReference type="GO" id="GO:0003690">
    <property type="term" value="F:double-stranded DNA binding"/>
    <property type="evidence" value="ECO:0007669"/>
    <property type="project" value="InterPro"/>
</dbReference>
<protein>
    <submittedName>
        <fullName evidence="4">Small, acid-soluble spore protein, alpha/beta type</fullName>
    </submittedName>
</protein>
<organism evidence="4 5">
    <name type="scientific">Clostridium thermosuccinogenes</name>
    <dbReference type="NCBI Taxonomy" id="84032"/>
    <lineage>
        <taxon>Bacteria</taxon>
        <taxon>Bacillati</taxon>
        <taxon>Bacillota</taxon>
        <taxon>Clostridia</taxon>
        <taxon>Eubacteriales</taxon>
        <taxon>Clostridiaceae</taxon>
        <taxon>Clostridium</taxon>
    </lineage>
</organism>
<dbReference type="InterPro" id="IPR001448">
    <property type="entry name" value="SASP_alpha/beta-type"/>
</dbReference>
<comment type="caution">
    <text evidence="4">The sequence shown here is derived from an EMBL/GenBank/DDBJ whole genome shotgun (WGS) entry which is preliminary data.</text>
</comment>
<sequence>MKIDEEKLKYEIAEELGLIEKVKKYGWKGLTAKETGKIGGIITKKKRLMQAKGNQQM</sequence>
<dbReference type="EMBL" id="NIOJ01000029">
    <property type="protein sequence ID" value="PNT98272.1"/>
    <property type="molecule type" value="Genomic_DNA"/>
</dbReference>
<dbReference type="KEGG" id="cthd:CDO33_03095"/>
<comment type="similarity">
    <text evidence="2">Belongs to the alpha/beta-type SASP family.</text>
</comment>
<dbReference type="Gene3D" id="6.10.10.80">
    <property type="entry name" value="Small, acid-soluble spore protein, alpha/beta type-like"/>
    <property type="match status" value="1"/>
</dbReference>
<evidence type="ECO:0000256" key="1">
    <source>
        <dbReference type="ARBA" id="ARBA00003863"/>
    </source>
</evidence>
<dbReference type="GO" id="GO:0006265">
    <property type="term" value="P:DNA topological change"/>
    <property type="evidence" value="ECO:0007669"/>
    <property type="project" value="InterPro"/>
</dbReference>
<dbReference type="OrthoDB" id="1708261at2"/>
<evidence type="ECO:0000313" key="5">
    <source>
        <dbReference type="Proteomes" id="UP000236151"/>
    </source>
</evidence>
<dbReference type="RefSeq" id="WP_103081881.1">
    <property type="nucleotide sequence ID" value="NZ_CP021850.1"/>
</dbReference>
<evidence type="ECO:0000313" key="4">
    <source>
        <dbReference type="EMBL" id="PNT98272.1"/>
    </source>
</evidence>
<dbReference type="Pfam" id="PF00269">
    <property type="entry name" value="SASP"/>
    <property type="match status" value="1"/>
</dbReference>
<proteinExistence type="inferred from homology"/>
<comment type="function">
    <text evidence="1">SASP are bound to spore DNA. They are double-stranded DNA-binding proteins that cause DNA to change to an a-like conformation. They protect the DNA backbone from chemical and enzymatic cleavage and are thus involved in dormant spore's high resistance to UV light.</text>
</comment>
<reference evidence="4 5" key="1">
    <citation type="submission" date="2017-06" db="EMBL/GenBank/DDBJ databases">
        <title>Investigating the central metabolism of Clostridium thermosuccinogenes.</title>
        <authorList>
            <person name="Koendjbiharie J.G."/>
            <person name="van Kranenburg R."/>
        </authorList>
    </citation>
    <scope>NUCLEOTIDE SEQUENCE [LARGE SCALE GENOMIC DNA]</scope>
    <source>
        <strain evidence="4 5">DSM 5806</strain>
    </source>
</reference>
<dbReference type="InterPro" id="IPR038300">
    <property type="entry name" value="SASP_sf_alpha/beta"/>
</dbReference>
<accession>A0A2K2FCM2</accession>
<dbReference type="PROSITE" id="PS00304">
    <property type="entry name" value="SASP_1"/>
    <property type="match status" value="1"/>
</dbReference>
<keyword evidence="5" id="KW-1185">Reference proteome</keyword>
<evidence type="ECO:0000256" key="2">
    <source>
        <dbReference type="ARBA" id="ARBA00005442"/>
    </source>
</evidence>
<dbReference type="InterPro" id="IPR018126">
    <property type="entry name" value="SASP_alpha/beta-type_CS"/>
</dbReference>